<reference evidence="1 2" key="1">
    <citation type="submission" date="2015-02" db="EMBL/GenBank/DDBJ databases">
        <title>Complete genome sequences of Edwardsiella bacteriophages, PEi20 and PEi26.</title>
        <authorList>
            <person name="Yasuike M."/>
            <person name="Nishiki I."/>
            <person name="Iwasaki Y."/>
            <person name="Nakamura Y."/>
            <person name="Fujiwara A."/>
            <person name="Hassan E.S."/>
            <person name="Mahmoud M.M."/>
            <person name="Kawato Y."/>
            <person name="Nagai S."/>
            <person name="Kobayashi T."/>
            <person name="Ototake M."/>
            <person name="Nakai T."/>
        </authorList>
    </citation>
    <scope>NUCLEOTIDE SEQUENCE [LARGE SCALE GENOMIC DNA]</scope>
</reference>
<dbReference type="EMBL" id="AP014714">
    <property type="protein sequence ID" value="BAQ22903.1"/>
    <property type="molecule type" value="Genomic_DNA"/>
</dbReference>
<proteinExistence type="predicted"/>
<protein>
    <submittedName>
        <fullName evidence="1">Uncharacterized protein</fullName>
    </submittedName>
</protein>
<name>A0A0B6VP08_9CAUD</name>
<dbReference type="Proteomes" id="UP000204657">
    <property type="component" value="Segment"/>
</dbReference>
<sequence length="111" mass="13176">MYQAYLIEKFQTQPKWKGPQFDKGIYALRIRIDEIRNSYQSKDPEYMTGEFGPFKQFTTNLKRNTRSWLKAASIGNITFDDPYVTMIGQFEKNGSDFYFVPETEVHYDSPY</sequence>
<organism evidence="1 2">
    <name type="scientific">Edwardsiella phage PEi20</name>
    <dbReference type="NCBI Taxonomy" id="1608310"/>
    <lineage>
        <taxon>Viruses</taxon>
        <taxon>Duplodnaviria</taxon>
        <taxon>Heunggongvirae</taxon>
        <taxon>Uroviricota</taxon>
        <taxon>Caudoviricetes</taxon>
        <taxon>Pantevenvirales</taxon>
        <taxon>Straboviridae</taxon>
        <taxon>Tevenvirinae</taxon>
        <taxon>Kanagawavirus</taxon>
        <taxon>Kanagawavirus pei20</taxon>
    </lineage>
</organism>
<keyword evidence="2" id="KW-1185">Reference proteome</keyword>
<dbReference type="RefSeq" id="YP_009190411.1">
    <property type="nucleotide sequence ID" value="NC_028683.1"/>
</dbReference>
<accession>A0A0B6VP08</accession>
<evidence type="ECO:0000313" key="1">
    <source>
        <dbReference type="EMBL" id="BAQ22903.1"/>
    </source>
</evidence>
<dbReference type="GeneID" id="26519267"/>
<dbReference type="KEGG" id="vg:26519267"/>
<dbReference type="OrthoDB" id="14010at10239"/>
<evidence type="ECO:0000313" key="2">
    <source>
        <dbReference type="Proteomes" id="UP000204657"/>
    </source>
</evidence>